<dbReference type="AlphaFoldDB" id="A0A2A7HTL5"/>
<evidence type="ECO:0000313" key="1">
    <source>
        <dbReference type="EMBL" id="PEC20260.1"/>
    </source>
</evidence>
<dbReference type="Proteomes" id="UP000220006">
    <property type="component" value="Unassembled WGS sequence"/>
</dbReference>
<name>A0A2A7HTL5_BACCE</name>
<reference evidence="1 2" key="1">
    <citation type="submission" date="2017-09" db="EMBL/GenBank/DDBJ databases">
        <title>Large-scale bioinformatics analysis of Bacillus genomes uncovers conserved roles of natural products in bacterial physiology.</title>
        <authorList>
            <consortium name="Agbiome Team Llc"/>
            <person name="Bleich R.M."/>
            <person name="Grubbs K.J."/>
            <person name="Santa Maria K.C."/>
            <person name="Allen S.E."/>
            <person name="Farag S."/>
            <person name="Shank E.A."/>
            <person name="Bowers A."/>
        </authorList>
    </citation>
    <scope>NUCLEOTIDE SEQUENCE [LARGE SCALE GENOMIC DNA]</scope>
    <source>
        <strain evidence="1 2">AFS096845</strain>
    </source>
</reference>
<dbReference type="EMBL" id="NVLK01000046">
    <property type="protein sequence ID" value="PEC20260.1"/>
    <property type="molecule type" value="Genomic_DNA"/>
</dbReference>
<sequence>MPPKPPKPRRCCGIYNQIRAFFVQSIANGAIQISFDVEIPFSEVIAPVTYYVDSIDWFDDRNCVIITNFNQDLGVSDSAWSCETLNLYFVGNLQESAWQQNN</sequence>
<protein>
    <submittedName>
        <fullName evidence="1">Uncharacterized protein</fullName>
    </submittedName>
</protein>
<gene>
    <name evidence="1" type="ORF">COM96_20520</name>
</gene>
<proteinExistence type="predicted"/>
<dbReference type="RefSeq" id="WP_097905307.1">
    <property type="nucleotide sequence ID" value="NZ_NVLK01000046.1"/>
</dbReference>
<comment type="caution">
    <text evidence="1">The sequence shown here is derived from an EMBL/GenBank/DDBJ whole genome shotgun (WGS) entry which is preliminary data.</text>
</comment>
<organism evidence="1 2">
    <name type="scientific">Bacillus cereus</name>
    <dbReference type="NCBI Taxonomy" id="1396"/>
    <lineage>
        <taxon>Bacteria</taxon>
        <taxon>Bacillati</taxon>
        <taxon>Bacillota</taxon>
        <taxon>Bacilli</taxon>
        <taxon>Bacillales</taxon>
        <taxon>Bacillaceae</taxon>
        <taxon>Bacillus</taxon>
        <taxon>Bacillus cereus group</taxon>
    </lineage>
</organism>
<accession>A0A2A7HTL5</accession>
<evidence type="ECO:0000313" key="2">
    <source>
        <dbReference type="Proteomes" id="UP000220006"/>
    </source>
</evidence>